<dbReference type="InterPro" id="IPR018392">
    <property type="entry name" value="LysM"/>
</dbReference>
<gene>
    <name evidence="3" type="ORF">SAMN05216386_1385</name>
</gene>
<dbReference type="GO" id="GO:0009279">
    <property type="term" value="C:cell outer membrane"/>
    <property type="evidence" value="ECO:0007669"/>
    <property type="project" value="TreeGrafter"/>
</dbReference>
<dbReference type="PROSITE" id="PS51782">
    <property type="entry name" value="LYSM"/>
    <property type="match status" value="1"/>
</dbReference>
<dbReference type="OrthoDB" id="9795421at2"/>
<name>A0A1I5AH06_9PROT</name>
<dbReference type="CDD" id="cd12797">
    <property type="entry name" value="M23_peptidase"/>
    <property type="match status" value="1"/>
</dbReference>
<organism evidence="3 4">
    <name type="scientific">Nitrosospira briensis</name>
    <dbReference type="NCBI Taxonomy" id="35799"/>
    <lineage>
        <taxon>Bacteria</taxon>
        <taxon>Pseudomonadati</taxon>
        <taxon>Pseudomonadota</taxon>
        <taxon>Betaproteobacteria</taxon>
        <taxon>Nitrosomonadales</taxon>
        <taxon>Nitrosomonadaceae</taxon>
        <taxon>Nitrosospira</taxon>
    </lineage>
</organism>
<dbReference type="PANTHER" id="PTHR21666">
    <property type="entry name" value="PEPTIDASE-RELATED"/>
    <property type="match status" value="1"/>
</dbReference>
<evidence type="ECO:0000256" key="1">
    <source>
        <dbReference type="ARBA" id="ARBA00038420"/>
    </source>
</evidence>
<dbReference type="GO" id="GO:0004222">
    <property type="term" value="F:metalloendopeptidase activity"/>
    <property type="evidence" value="ECO:0007669"/>
    <property type="project" value="TreeGrafter"/>
</dbReference>
<dbReference type="PANTHER" id="PTHR21666:SF263">
    <property type="entry name" value="MUREIN HYDROLASE ACTIVATOR NLPD"/>
    <property type="match status" value="1"/>
</dbReference>
<feature type="domain" description="LysM" evidence="2">
    <location>
        <begin position="83"/>
        <end position="127"/>
    </location>
</feature>
<evidence type="ECO:0000313" key="3">
    <source>
        <dbReference type="EMBL" id="SFN61672.1"/>
    </source>
</evidence>
<dbReference type="CDD" id="cd00118">
    <property type="entry name" value="LysM"/>
    <property type="match status" value="1"/>
</dbReference>
<reference evidence="4" key="1">
    <citation type="submission" date="2016-10" db="EMBL/GenBank/DDBJ databases">
        <authorList>
            <person name="Varghese N."/>
        </authorList>
    </citation>
    <scope>NUCLEOTIDE SEQUENCE [LARGE SCALE GENOMIC DNA]</scope>
    <source>
        <strain evidence="4">Nsp8</strain>
    </source>
</reference>
<dbReference type="AlphaFoldDB" id="A0A1I5AH06"/>
<dbReference type="GO" id="GO:0032153">
    <property type="term" value="C:cell division site"/>
    <property type="evidence" value="ECO:0007669"/>
    <property type="project" value="TreeGrafter"/>
</dbReference>
<comment type="similarity">
    <text evidence="1">Belongs to the E.coli NlpD/Haemophilus LppB family.</text>
</comment>
<dbReference type="SUPFAM" id="SSF54106">
    <property type="entry name" value="LysM domain"/>
    <property type="match status" value="1"/>
</dbReference>
<dbReference type="InterPro" id="IPR050570">
    <property type="entry name" value="Cell_wall_metabolism_enzyme"/>
</dbReference>
<keyword evidence="4" id="KW-1185">Reference proteome</keyword>
<sequence>MRNTGIHPERLNSDTLSGGFVARNGRVFSTVRFRASCSVLVLCLLVIGCESTPHHHHAPVVDNSMAERNEAGPPAEAPVQQPIVYIVKKGDTLYSIAQSQGINQGDLAEWNNIQDPRAIHIGQQLSLSSPSQSAQPALFPVQEPESPTAAIASPIGPPPGTKHLPNTNKLKTEPKAFKLPYSEQAMAQLKKGLLEMPPAVMTVNVDPTPETKTDGGINSVQPVPPATEIIPDADRVEWTWPTKGKVAELFSESTKGIDIVGRQGQEVTASAGGKVVYSGAGLRGYGKLVIIKHNNTYLSAYAHNNKLLVKEGQTVVKGQKIAEMGNSDSSLVKLHFEIRKNGKPVDPLKHLPGISG</sequence>
<proteinExistence type="inferred from homology"/>
<dbReference type="EMBL" id="FOVJ01000002">
    <property type="protein sequence ID" value="SFN61672.1"/>
    <property type="molecule type" value="Genomic_DNA"/>
</dbReference>
<dbReference type="InterPro" id="IPR016047">
    <property type="entry name" value="M23ase_b-sheet_dom"/>
</dbReference>
<accession>A0A1I5AH06</accession>
<dbReference type="SUPFAM" id="SSF51261">
    <property type="entry name" value="Duplicated hybrid motif"/>
    <property type="match status" value="1"/>
</dbReference>
<dbReference type="InterPro" id="IPR036779">
    <property type="entry name" value="LysM_dom_sf"/>
</dbReference>
<dbReference type="SMART" id="SM00257">
    <property type="entry name" value="LysM"/>
    <property type="match status" value="1"/>
</dbReference>
<dbReference type="Gene3D" id="3.10.350.10">
    <property type="entry name" value="LysM domain"/>
    <property type="match status" value="1"/>
</dbReference>
<protein>
    <submittedName>
        <fullName evidence="3">Lipoprotein NlpD</fullName>
    </submittedName>
</protein>
<keyword evidence="3" id="KW-0449">Lipoprotein</keyword>
<evidence type="ECO:0000313" key="4">
    <source>
        <dbReference type="Proteomes" id="UP000183107"/>
    </source>
</evidence>
<dbReference type="Pfam" id="PF01476">
    <property type="entry name" value="LysM"/>
    <property type="match status" value="1"/>
</dbReference>
<dbReference type="Proteomes" id="UP000183107">
    <property type="component" value="Unassembled WGS sequence"/>
</dbReference>
<dbReference type="Gene3D" id="2.70.70.10">
    <property type="entry name" value="Glucose Permease (Domain IIA)"/>
    <property type="match status" value="1"/>
</dbReference>
<evidence type="ECO:0000259" key="2">
    <source>
        <dbReference type="PROSITE" id="PS51782"/>
    </source>
</evidence>
<dbReference type="Pfam" id="PF01551">
    <property type="entry name" value="Peptidase_M23"/>
    <property type="match status" value="1"/>
</dbReference>
<dbReference type="RefSeq" id="WP_083396697.1">
    <property type="nucleotide sequence ID" value="NZ_FOVJ01000002.1"/>
</dbReference>
<dbReference type="InterPro" id="IPR011055">
    <property type="entry name" value="Dup_hybrid_motif"/>
</dbReference>